<reference evidence="2 3" key="1">
    <citation type="submission" date="2024-03" db="EMBL/GenBank/DDBJ databases">
        <title>Community enrichment and isolation of bacterial strains for fucoidan degradation.</title>
        <authorList>
            <person name="Sichert A."/>
        </authorList>
    </citation>
    <scope>NUCLEOTIDE SEQUENCE [LARGE SCALE GENOMIC DNA]</scope>
    <source>
        <strain evidence="2 3">AS62</strain>
    </source>
</reference>
<keyword evidence="1 2" id="KW-0456">Lyase</keyword>
<proteinExistence type="predicted"/>
<dbReference type="EC" id="4.3.3.7" evidence="2"/>
<dbReference type="RefSeq" id="WP_342849308.1">
    <property type="nucleotide sequence ID" value="NZ_JBBMQO010000011.1"/>
</dbReference>
<dbReference type="GO" id="GO:0047448">
    <property type="term" value="F:5-dehydro-4-deoxyglucarate dehydratase activity"/>
    <property type="evidence" value="ECO:0007669"/>
    <property type="project" value="UniProtKB-EC"/>
</dbReference>
<name>A0ABU9TBH4_9HYPH</name>
<organism evidence="2 3">
    <name type="scientific">Ahrensia kielensis</name>
    <dbReference type="NCBI Taxonomy" id="76980"/>
    <lineage>
        <taxon>Bacteria</taxon>
        <taxon>Pseudomonadati</taxon>
        <taxon>Pseudomonadota</taxon>
        <taxon>Alphaproteobacteria</taxon>
        <taxon>Hyphomicrobiales</taxon>
        <taxon>Ahrensiaceae</taxon>
        <taxon>Ahrensia</taxon>
    </lineage>
</organism>
<protein>
    <submittedName>
        <fullName evidence="2">Dihydrodipicolinate synthase family protein</fullName>
        <ecNumber evidence="2">4.1.3.3</ecNumber>
        <ecNumber evidence="2">4.2.1.41</ecNumber>
        <ecNumber evidence="2">4.3.3.7</ecNumber>
    </submittedName>
</protein>
<dbReference type="InterPro" id="IPR002220">
    <property type="entry name" value="DapA-like"/>
</dbReference>
<keyword evidence="3" id="KW-1185">Reference proteome</keyword>
<dbReference type="PANTHER" id="PTHR12128:SF67">
    <property type="entry name" value="BLR3884 PROTEIN"/>
    <property type="match status" value="1"/>
</dbReference>
<comment type="caution">
    <text evidence="2">The sequence shown here is derived from an EMBL/GenBank/DDBJ whole genome shotgun (WGS) entry which is preliminary data.</text>
</comment>
<accession>A0ABU9TBH4</accession>
<evidence type="ECO:0000256" key="1">
    <source>
        <dbReference type="ARBA" id="ARBA00023239"/>
    </source>
</evidence>
<dbReference type="EC" id="4.2.1.41" evidence="2"/>
<dbReference type="SMART" id="SM01130">
    <property type="entry name" value="DHDPS"/>
    <property type="match status" value="1"/>
</dbReference>
<dbReference type="InterPro" id="IPR013785">
    <property type="entry name" value="Aldolase_TIM"/>
</dbReference>
<gene>
    <name evidence="2" type="ORF">WNY59_16135</name>
</gene>
<sequence>MQGVIAAVPTAIDASGVPQRVPFIEHCQWALDNGCDGLNILGSTGEANSISNHNRKTIMEWAAADLDVSRLMVGTGTPSLEDTITLTKHADDLGYGIALVLPPYYYKPVSDEGLFAWYAALEQALSGRKIEIYFYNFPQMTGIEIPVSVIAALAESSPKRFTGIKDSSGNLEYCRAVLAVAPALKVFPSSETSLGDADESGFAGCISATVNITAPLCAEVWAERHSPNVQTLKKIGEQRTDITKAGLVPAIKYLVGERSGNRLWQTCLPPFMTTPKATAERLISKLSQN</sequence>
<dbReference type="PRINTS" id="PR00146">
    <property type="entry name" value="DHPICSNTHASE"/>
</dbReference>
<evidence type="ECO:0000313" key="3">
    <source>
        <dbReference type="Proteomes" id="UP001477870"/>
    </source>
</evidence>
<evidence type="ECO:0000313" key="2">
    <source>
        <dbReference type="EMBL" id="MEM5503118.1"/>
    </source>
</evidence>
<dbReference type="EC" id="4.1.3.3" evidence="2"/>
<dbReference type="EMBL" id="JBBMQO010000011">
    <property type="protein sequence ID" value="MEM5503118.1"/>
    <property type="molecule type" value="Genomic_DNA"/>
</dbReference>
<dbReference type="CDD" id="cd00408">
    <property type="entry name" value="DHDPS-like"/>
    <property type="match status" value="1"/>
</dbReference>
<dbReference type="GO" id="GO:0008840">
    <property type="term" value="F:4-hydroxy-tetrahydrodipicolinate synthase activity"/>
    <property type="evidence" value="ECO:0007669"/>
    <property type="project" value="UniProtKB-EC"/>
</dbReference>
<dbReference type="Pfam" id="PF00701">
    <property type="entry name" value="DHDPS"/>
    <property type="match status" value="1"/>
</dbReference>
<dbReference type="PANTHER" id="PTHR12128">
    <property type="entry name" value="DIHYDRODIPICOLINATE SYNTHASE"/>
    <property type="match status" value="1"/>
</dbReference>
<dbReference type="GO" id="GO:0008747">
    <property type="term" value="F:N-acetylneuraminate lyase activity"/>
    <property type="evidence" value="ECO:0007669"/>
    <property type="project" value="UniProtKB-EC"/>
</dbReference>
<dbReference type="SUPFAM" id="SSF51569">
    <property type="entry name" value="Aldolase"/>
    <property type="match status" value="1"/>
</dbReference>
<dbReference type="Gene3D" id="3.20.20.70">
    <property type="entry name" value="Aldolase class I"/>
    <property type="match status" value="1"/>
</dbReference>
<dbReference type="Proteomes" id="UP001477870">
    <property type="component" value="Unassembled WGS sequence"/>
</dbReference>